<proteinExistence type="predicted"/>
<keyword evidence="2" id="KW-1185">Reference proteome</keyword>
<dbReference type="PANTHER" id="PTHR10443:SF12">
    <property type="entry name" value="DIPEPTIDASE"/>
    <property type="match status" value="1"/>
</dbReference>
<dbReference type="AlphaFoldDB" id="A0A1H4L3F6"/>
<protein>
    <submittedName>
        <fullName evidence="1">Membrane dipeptidase</fullName>
    </submittedName>
</protein>
<dbReference type="GO" id="GO:0006508">
    <property type="term" value="P:proteolysis"/>
    <property type="evidence" value="ECO:0007669"/>
    <property type="project" value="InterPro"/>
</dbReference>
<dbReference type="InterPro" id="IPR008257">
    <property type="entry name" value="Pept_M19"/>
</dbReference>
<dbReference type="Pfam" id="PF01244">
    <property type="entry name" value="Peptidase_M19"/>
    <property type="match status" value="1"/>
</dbReference>
<dbReference type="PANTHER" id="PTHR10443">
    <property type="entry name" value="MICROSOMAL DIPEPTIDASE"/>
    <property type="match status" value="1"/>
</dbReference>
<dbReference type="RefSeq" id="WP_177175075.1">
    <property type="nucleotide sequence ID" value="NZ_FNSL01000001.1"/>
</dbReference>
<dbReference type="Gene3D" id="3.20.20.140">
    <property type="entry name" value="Metal-dependent hydrolases"/>
    <property type="match status" value="1"/>
</dbReference>
<sequence>MNDTNKQAFEAGTIVDGLYCATLTREQFEKTLAGGVRAVNLTATTPNTDLATCMSTLASLCAVVEKNADRARIVTSVKEMREAAKDNVLGIIIGTQDSTFLDHDVNLLHIMKRLGMRIMQPVYNEENRFGHGALADREGRLSQTGHQWVELMNALRLQIDLSHCGYVTARDVLAASKRPVIFSHSNARALCESPRNIPDDLARKAAETGGTVGVTLWPPLLGIEKRPTLEDFCDHVDHYVNLVGIDHVAFGSDLSEGTKTEEKWLSLYGPKPVWPEVTGILGDWYTYENRATPGFETMAEAGNLRAALGKRGYKDDAVDKIMRDNLLRVYEEVWGE</sequence>
<dbReference type="EMBL" id="FNSL01000001">
    <property type="protein sequence ID" value="SEB65284.1"/>
    <property type="molecule type" value="Genomic_DNA"/>
</dbReference>
<gene>
    <name evidence="1" type="ORF">SAMN05216452_2624</name>
</gene>
<dbReference type="GO" id="GO:0070573">
    <property type="term" value="F:metallodipeptidase activity"/>
    <property type="evidence" value="ECO:0007669"/>
    <property type="project" value="InterPro"/>
</dbReference>
<evidence type="ECO:0000313" key="2">
    <source>
        <dbReference type="Proteomes" id="UP000199064"/>
    </source>
</evidence>
<organism evidence="1 2">
    <name type="scientific">Nitratireductor aquibiodomus</name>
    <dbReference type="NCBI Taxonomy" id="204799"/>
    <lineage>
        <taxon>Bacteria</taxon>
        <taxon>Pseudomonadati</taxon>
        <taxon>Pseudomonadota</taxon>
        <taxon>Alphaproteobacteria</taxon>
        <taxon>Hyphomicrobiales</taxon>
        <taxon>Phyllobacteriaceae</taxon>
        <taxon>Nitratireductor</taxon>
    </lineage>
</organism>
<name>A0A1H4L3F6_9HYPH</name>
<dbReference type="Proteomes" id="UP000199064">
    <property type="component" value="Unassembled WGS sequence"/>
</dbReference>
<dbReference type="PROSITE" id="PS51365">
    <property type="entry name" value="RENAL_DIPEPTIDASE_2"/>
    <property type="match status" value="1"/>
</dbReference>
<dbReference type="InterPro" id="IPR032466">
    <property type="entry name" value="Metal_Hydrolase"/>
</dbReference>
<dbReference type="SUPFAM" id="SSF51556">
    <property type="entry name" value="Metallo-dependent hydrolases"/>
    <property type="match status" value="1"/>
</dbReference>
<evidence type="ECO:0000313" key="1">
    <source>
        <dbReference type="EMBL" id="SEB65284.1"/>
    </source>
</evidence>
<reference evidence="2" key="1">
    <citation type="submission" date="2016-10" db="EMBL/GenBank/DDBJ databases">
        <authorList>
            <person name="Varghese N."/>
            <person name="Submissions S."/>
        </authorList>
    </citation>
    <scope>NUCLEOTIDE SEQUENCE [LARGE SCALE GENOMIC DNA]</scope>
    <source>
        <strain evidence="2">ES.061</strain>
    </source>
</reference>
<accession>A0A1H4L3F6</accession>